<organism evidence="6 7">
    <name type="scientific">Plastorhodobacter daqingensis</name>
    <dbReference type="NCBI Taxonomy" id="1387281"/>
    <lineage>
        <taxon>Bacteria</taxon>
        <taxon>Pseudomonadati</taxon>
        <taxon>Pseudomonadota</taxon>
        <taxon>Alphaproteobacteria</taxon>
        <taxon>Rhodobacterales</taxon>
        <taxon>Paracoccaceae</taxon>
        <taxon>Plastorhodobacter</taxon>
    </lineage>
</organism>
<dbReference type="InterPro" id="IPR036922">
    <property type="entry name" value="Rieske_2Fe-2S_sf"/>
</dbReference>
<keyword evidence="3" id="KW-0408">Iron</keyword>
<gene>
    <name evidence="6" type="ORF">ACFQXB_11405</name>
</gene>
<dbReference type="Pfam" id="PF00355">
    <property type="entry name" value="Rieske"/>
    <property type="match status" value="1"/>
</dbReference>
<keyword evidence="7" id="KW-1185">Reference proteome</keyword>
<proteinExistence type="predicted"/>
<protein>
    <submittedName>
        <fullName evidence="6">Rieske (2Fe-2S) protein</fullName>
    </submittedName>
</protein>
<keyword evidence="1" id="KW-0001">2Fe-2S</keyword>
<evidence type="ECO:0000256" key="4">
    <source>
        <dbReference type="ARBA" id="ARBA00023014"/>
    </source>
</evidence>
<accession>A0ABW2UMN1</accession>
<evidence type="ECO:0000256" key="2">
    <source>
        <dbReference type="ARBA" id="ARBA00022723"/>
    </source>
</evidence>
<comment type="caution">
    <text evidence="6">The sequence shown here is derived from an EMBL/GenBank/DDBJ whole genome shotgun (WGS) entry which is preliminary data.</text>
</comment>
<feature type="domain" description="Rieske" evidence="5">
    <location>
        <begin position="24"/>
        <end position="113"/>
    </location>
</feature>
<name>A0ABW2UMN1_9RHOB</name>
<evidence type="ECO:0000313" key="6">
    <source>
        <dbReference type="EMBL" id="MFC7704801.1"/>
    </source>
</evidence>
<evidence type="ECO:0000259" key="5">
    <source>
        <dbReference type="PROSITE" id="PS51296"/>
    </source>
</evidence>
<dbReference type="Proteomes" id="UP001596516">
    <property type="component" value="Unassembled WGS sequence"/>
</dbReference>
<dbReference type="RefSeq" id="WP_377403501.1">
    <property type="nucleotide sequence ID" value="NZ_JBHTFQ010000005.1"/>
</dbReference>
<dbReference type="Gene3D" id="2.102.10.10">
    <property type="entry name" value="Rieske [2Fe-2S] iron-sulphur domain"/>
    <property type="match status" value="1"/>
</dbReference>
<dbReference type="SUPFAM" id="SSF50022">
    <property type="entry name" value="ISP domain"/>
    <property type="match status" value="1"/>
</dbReference>
<keyword evidence="2" id="KW-0479">Metal-binding</keyword>
<dbReference type="EMBL" id="JBHTFQ010000005">
    <property type="protein sequence ID" value="MFC7704801.1"/>
    <property type="molecule type" value="Genomic_DNA"/>
</dbReference>
<dbReference type="PROSITE" id="PS51296">
    <property type="entry name" value="RIESKE"/>
    <property type="match status" value="1"/>
</dbReference>
<keyword evidence="4" id="KW-0411">Iron-sulfur</keyword>
<dbReference type="InterPro" id="IPR017941">
    <property type="entry name" value="Rieske_2Fe-2S"/>
</dbReference>
<evidence type="ECO:0000256" key="1">
    <source>
        <dbReference type="ARBA" id="ARBA00022714"/>
    </source>
</evidence>
<sequence length="117" mass="11919">MAWTDYASAPPPGTVICAATGLAGARCLEVVSPAGRFPLILVATAQGPRAYVNACPHQFLPLNYRSDTVLSADGTRLLCSAHGARFDAGTGAAPDGPGLDPVPIEERDGMICIGPAA</sequence>
<reference evidence="7" key="1">
    <citation type="journal article" date="2019" name="Int. J. Syst. Evol. Microbiol.">
        <title>The Global Catalogue of Microorganisms (GCM) 10K type strain sequencing project: providing services to taxonomists for standard genome sequencing and annotation.</title>
        <authorList>
            <consortium name="The Broad Institute Genomics Platform"/>
            <consortium name="The Broad Institute Genome Sequencing Center for Infectious Disease"/>
            <person name="Wu L."/>
            <person name="Ma J."/>
        </authorList>
    </citation>
    <scope>NUCLEOTIDE SEQUENCE [LARGE SCALE GENOMIC DNA]</scope>
    <source>
        <strain evidence="7">CGMCC 1.12750</strain>
    </source>
</reference>
<evidence type="ECO:0000313" key="7">
    <source>
        <dbReference type="Proteomes" id="UP001596516"/>
    </source>
</evidence>
<evidence type="ECO:0000256" key="3">
    <source>
        <dbReference type="ARBA" id="ARBA00023004"/>
    </source>
</evidence>